<evidence type="ECO:0000313" key="2">
    <source>
        <dbReference type="Proteomes" id="UP001500582"/>
    </source>
</evidence>
<organism evidence="1 2">
    <name type="scientific">Mucilaginibacter gynuensis</name>
    <dbReference type="NCBI Taxonomy" id="1302236"/>
    <lineage>
        <taxon>Bacteria</taxon>
        <taxon>Pseudomonadati</taxon>
        <taxon>Bacteroidota</taxon>
        <taxon>Sphingobacteriia</taxon>
        <taxon>Sphingobacteriales</taxon>
        <taxon>Sphingobacteriaceae</taxon>
        <taxon>Mucilaginibacter</taxon>
    </lineage>
</organism>
<gene>
    <name evidence="1" type="ORF">GCM10023149_42600</name>
</gene>
<reference evidence="2" key="1">
    <citation type="journal article" date="2019" name="Int. J. Syst. Evol. Microbiol.">
        <title>The Global Catalogue of Microorganisms (GCM) 10K type strain sequencing project: providing services to taxonomists for standard genome sequencing and annotation.</title>
        <authorList>
            <consortium name="The Broad Institute Genomics Platform"/>
            <consortium name="The Broad Institute Genome Sequencing Center for Infectious Disease"/>
            <person name="Wu L."/>
            <person name="Ma J."/>
        </authorList>
    </citation>
    <scope>NUCLEOTIDE SEQUENCE [LARGE SCALE GENOMIC DNA]</scope>
    <source>
        <strain evidence="2">JCM 17705</strain>
    </source>
</reference>
<keyword evidence="2" id="KW-1185">Reference proteome</keyword>
<evidence type="ECO:0000313" key="1">
    <source>
        <dbReference type="EMBL" id="GAA4334949.1"/>
    </source>
</evidence>
<accession>A0ABP8H656</accession>
<name>A0ABP8H656_9SPHI</name>
<dbReference type="EMBL" id="BAABFT010000015">
    <property type="protein sequence ID" value="GAA4334949.1"/>
    <property type="molecule type" value="Genomic_DNA"/>
</dbReference>
<comment type="caution">
    <text evidence="1">The sequence shown here is derived from an EMBL/GenBank/DDBJ whole genome shotgun (WGS) entry which is preliminary data.</text>
</comment>
<proteinExistence type="predicted"/>
<sequence>MLNRGFMTTAADKHYKFINSSTGYCIYYYSLSSALGADEIKAELEKVKAQVATQNALMINTVYWEEIKDDQPAG</sequence>
<dbReference type="Proteomes" id="UP001500582">
    <property type="component" value="Unassembled WGS sequence"/>
</dbReference>
<protein>
    <submittedName>
        <fullName evidence="1">Uncharacterized protein</fullName>
    </submittedName>
</protein>